<protein>
    <submittedName>
        <fullName evidence="1">Uncharacterized protein</fullName>
    </submittedName>
</protein>
<comment type="caution">
    <text evidence="1">The sequence shown here is derived from an EMBL/GenBank/DDBJ whole genome shotgun (WGS) entry which is preliminary data.</text>
</comment>
<proteinExistence type="predicted"/>
<organism evidence="1">
    <name type="scientific">bioreactor metagenome</name>
    <dbReference type="NCBI Taxonomy" id="1076179"/>
    <lineage>
        <taxon>unclassified sequences</taxon>
        <taxon>metagenomes</taxon>
        <taxon>ecological metagenomes</taxon>
    </lineage>
</organism>
<dbReference type="AlphaFoldDB" id="A0A645C434"/>
<name>A0A645C434_9ZZZZ</name>
<gene>
    <name evidence="1" type="ORF">SDC9_115648</name>
</gene>
<evidence type="ECO:0000313" key="1">
    <source>
        <dbReference type="EMBL" id="MPM68714.1"/>
    </source>
</evidence>
<dbReference type="EMBL" id="VSSQ01022417">
    <property type="protein sequence ID" value="MPM68714.1"/>
    <property type="molecule type" value="Genomic_DNA"/>
</dbReference>
<sequence>MHGRGQVIQVAFFNGIQVDLADLGLTFHILQRQPKCLTLLAQVGADAAIHSKISRIGFDVGWGFGVPGWLGARDLAIYQIIFLDHLVGDLICQLLEAVLEVLFKIFQPIAQPFTAALDHLIQFLFEVDLNDFFGWAWLWSFRLSGFRCCCRLSIE</sequence>
<accession>A0A645C434</accession>
<reference evidence="1" key="1">
    <citation type="submission" date="2019-08" db="EMBL/GenBank/DDBJ databases">
        <authorList>
            <person name="Kucharzyk K."/>
            <person name="Murdoch R.W."/>
            <person name="Higgins S."/>
            <person name="Loffler F."/>
        </authorList>
    </citation>
    <scope>NUCLEOTIDE SEQUENCE</scope>
</reference>